<comment type="caution">
    <text evidence="2">The sequence shown here is derived from an EMBL/GenBank/DDBJ whole genome shotgun (WGS) entry which is preliminary data.</text>
</comment>
<proteinExistence type="predicted"/>
<dbReference type="Proteomes" id="UP001428817">
    <property type="component" value="Unassembled WGS sequence"/>
</dbReference>
<name>A0ABP9Q4W8_9PSEU</name>
<keyword evidence="3" id="KW-1185">Reference proteome</keyword>
<feature type="transmembrane region" description="Helical" evidence="1">
    <location>
        <begin position="390"/>
        <end position="411"/>
    </location>
</feature>
<evidence type="ECO:0000313" key="3">
    <source>
        <dbReference type="Proteomes" id="UP001428817"/>
    </source>
</evidence>
<protein>
    <submittedName>
        <fullName evidence="2">Glycosyl transferase</fullName>
    </submittedName>
</protein>
<dbReference type="GO" id="GO:0016740">
    <property type="term" value="F:transferase activity"/>
    <property type="evidence" value="ECO:0007669"/>
    <property type="project" value="UniProtKB-KW"/>
</dbReference>
<feature type="transmembrane region" description="Helical" evidence="1">
    <location>
        <begin position="247"/>
        <end position="267"/>
    </location>
</feature>
<keyword evidence="1" id="KW-0472">Membrane</keyword>
<gene>
    <name evidence="2" type="ORF">GCM10023321_33560</name>
</gene>
<feature type="transmembrane region" description="Helical" evidence="1">
    <location>
        <begin position="170"/>
        <end position="189"/>
    </location>
</feature>
<feature type="transmembrane region" description="Helical" evidence="1">
    <location>
        <begin position="319"/>
        <end position="336"/>
    </location>
</feature>
<feature type="transmembrane region" description="Helical" evidence="1">
    <location>
        <begin position="218"/>
        <end position="235"/>
    </location>
</feature>
<evidence type="ECO:0000256" key="1">
    <source>
        <dbReference type="SAM" id="Phobius"/>
    </source>
</evidence>
<feature type="transmembrane region" description="Helical" evidence="1">
    <location>
        <begin position="343"/>
        <end position="362"/>
    </location>
</feature>
<accession>A0ABP9Q4W8</accession>
<feature type="transmembrane region" description="Helical" evidence="1">
    <location>
        <begin position="423"/>
        <end position="442"/>
    </location>
</feature>
<sequence length="593" mass="63219">MLIDNAPPGVSRASPRTAPARSRALDAIIIATYLLVAFGLYRDLWLTLPNGYLTDSGEDQKLFEWFFAVQAQAVAQGHPVLFTALQNHPAGVNLMANTAMPGLAVPLAPLTLLAGPSVTWAVVLTGGLAGTAVAWYWVFSRRLTRSQWAAAVGGACCAFTPPVVSHAHAHPNFTATFLLPVIALFLLRLCGSGARTVRDGLVLGGLVGWQVLVGEEPLLIFATGCAVWALAFVALRPRAAADMASRLAAGLGVAGAVAGMVVAYPLWVQFAGPASYHALEHGPAGNDLANFVQLPKQSIGGQLTDPGQVVANPTEQNAFLGWPLMLLVVAAAVWLRRELPARLAVITFVVLAVLSAGGTLIVNEYDTGIPGPWLLLQKLPLYESLLEARLVFACLPALGVLLALATDRAMAAPHGGWFTARRLWPLGLVVAALPILPVRFIVEDRPEPPAPLRDGGWRELARPGRTIVPVPLPAVGSVEALHWQVLANLEYALPEGYFVGPIGPDRQGTYGAERRPTSQLLEQAAKTVNPVPAIGQVERDQARADLRYWQADSVVLPPHPRQAELRAVLDALLGRPGQDRGDTVVWDVRDLTG</sequence>
<keyword evidence="1" id="KW-0812">Transmembrane</keyword>
<evidence type="ECO:0000313" key="2">
    <source>
        <dbReference type="EMBL" id="GAA5156849.1"/>
    </source>
</evidence>
<feature type="transmembrane region" description="Helical" evidence="1">
    <location>
        <begin position="118"/>
        <end position="139"/>
    </location>
</feature>
<dbReference type="EMBL" id="BAABJP010000015">
    <property type="protein sequence ID" value="GAA5156849.1"/>
    <property type="molecule type" value="Genomic_DNA"/>
</dbReference>
<reference evidence="3" key="1">
    <citation type="journal article" date="2019" name="Int. J. Syst. Evol. Microbiol.">
        <title>The Global Catalogue of Microorganisms (GCM) 10K type strain sequencing project: providing services to taxonomists for standard genome sequencing and annotation.</title>
        <authorList>
            <consortium name="The Broad Institute Genomics Platform"/>
            <consortium name="The Broad Institute Genome Sequencing Center for Infectious Disease"/>
            <person name="Wu L."/>
            <person name="Ma J."/>
        </authorList>
    </citation>
    <scope>NUCLEOTIDE SEQUENCE [LARGE SCALE GENOMIC DNA]</scope>
    <source>
        <strain evidence="3">JCM 18303</strain>
    </source>
</reference>
<keyword evidence="1" id="KW-1133">Transmembrane helix</keyword>
<keyword evidence="2" id="KW-0808">Transferase</keyword>
<feature type="transmembrane region" description="Helical" evidence="1">
    <location>
        <begin position="24"/>
        <end position="41"/>
    </location>
</feature>
<organism evidence="2 3">
    <name type="scientific">Pseudonocardia eucalypti</name>
    <dbReference type="NCBI Taxonomy" id="648755"/>
    <lineage>
        <taxon>Bacteria</taxon>
        <taxon>Bacillati</taxon>
        <taxon>Actinomycetota</taxon>
        <taxon>Actinomycetes</taxon>
        <taxon>Pseudonocardiales</taxon>
        <taxon>Pseudonocardiaceae</taxon>
        <taxon>Pseudonocardia</taxon>
    </lineage>
</organism>